<dbReference type="RefSeq" id="XP_003285546.1">
    <property type="nucleotide sequence ID" value="XM_003285498.1"/>
</dbReference>
<protein>
    <submittedName>
        <fullName evidence="2">Uncharacterized protein</fullName>
    </submittedName>
</protein>
<dbReference type="GeneID" id="10503185"/>
<evidence type="ECO:0000313" key="2">
    <source>
        <dbReference type="EMBL" id="EGC37886.1"/>
    </source>
</evidence>
<feature type="non-terminal residue" evidence="2">
    <location>
        <position position="1"/>
    </location>
</feature>
<evidence type="ECO:0000256" key="1">
    <source>
        <dbReference type="SAM" id="Phobius"/>
    </source>
</evidence>
<reference evidence="3" key="1">
    <citation type="journal article" date="2011" name="Genome Biol.">
        <title>Comparative genomics of the social amoebae Dictyostelium discoideum and Dictyostelium purpureum.</title>
        <authorList>
            <consortium name="US DOE Joint Genome Institute (JGI-PGF)"/>
            <person name="Sucgang R."/>
            <person name="Kuo A."/>
            <person name="Tian X."/>
            <person name="Salerno W."/>
            <person name="Parikh A."/>
            <person name="Feasley C.L."/>
            <person name="Dalin E."/>
            <person name="Tu H."/>
            <person name="Huang E."/>
            <person name="Barry K."/>
            <person name="Lindquist E."/>
            <person name="Shapiro H."/>
            <person name="Bruce D."/>
            <person name="Schmutz J."/>
            <person name="Salamov A."/>
            <person name="Fey P."/>
            <person name="Gaudet P."/>
            <person name="Anjard C."/>
            <person name="Babu M.M."/>
            <person name="Basu S."/>
            <person name="Bushmanova Y."/>
            <person name="van der Wel H."/>
            <person name="Katoh-Kurasawa M."/>
            <person name="Dinh C."/>
            <person name="Coutinho P.M."/>
            <person name="Saito T."/>
            <person name="Elias M."/>
            <person name="Schaap P."/>
            <person name="Kay R.R."/>
            <person name="Henrissat B."/>
            <person name="Eichinger L."/>
            <person name="Rivero F."/>
            <person name="Putnam N.H."/>
            <person name="West C.M."/>
            <person name="Loomis W.F."/>
            <person name="Chisholm R.L."/>
            <person name="Shaulsky G."/>
            <person name="Strassmann J.E."/>
            <person name="Queller D.C."/>
            <person name="Kuspa A."/>
            <person name="Grigoriev I.V."/>
        </authorList>
    </citation>
    <scope>NUCLEOTIDE SEQUENCE [LARGE SCALE GENOMIC DNA]</scope>
    <source>
        <strain evidence="3">QSDP1</strain>
    </source>
</reference>
<proteinExistence type="predicted"/>
<feature type="transmembrane region" description="Helical" evidence="1">
    <location>
        <begin position="53"/>
        <end position="73"/>
    </location>
</feature>
<organism evidence="2 3">
    <name type="scientific">Dictyostelium purpureum</name>
    <name type="common">Slime mold</name>
    <dbReference type="NCBI Taxonomy" id="5786"/>
    <lineage>
        <taxon>Eukaryota</taxon>
        <taxon>Amoebozoa</taxon>
        <taxon>Evosea</taxon>
        <taxon>Eumycetozoa</taxon>
        <taxon>Dictyostelia</taxon>
        <taxon>Dictyosteliales</taxon>
        <taxon>Dictyosteliaceae</taxon>
        <taxon>Dictyostelium</taxon>
    </lineage>
</organism>
<dbReference type="STRING" id="5786.F0ZDQ2"/>
<sequence length="154" mass="16947">TGPTPAYPETGLVFGASLGSFIGGWVRNHYPIPQSIIEISTNSIAVSLQSSPIILNIVRIVLGLVIVGLAKVLSKKFFFFAYDLAYRANTNNDQSQPITAVSFDPNKKLVVTPMIEAYSKLFVYSMVSFSICYIAPYIFYLLNIQTPIDLSTLV</sequence>
<gene>
    <name evidence="2" type="ORF">DICPUDRAFT_149430</name>
</gene>
<feature type="transmembrane region" description="Helical" evidence="1">
    <location>
        <begin position="121"/>
        <end position="142"/>
    </location>
</feature>
<name>F0ZDQ2_DICPU</name>
<dbReference type="EMBL" id="GL870988">
    <property type="protein sequence ID" value="EGC37886.1"/>
    <property type="molecule type" value="Genomic_DNA"/>
</dbReference>
<accession>F0ZDQ2</accession>
<dbReference type="OrthoDB" id="301434at2759"/>
<dbReference type="KEGG" id="dpp:DICPUDRAFT_149430"/>
<keyword evidence="3" id="KW-1185">Reference proteome</keyword>
<dbReference type="InParanoid" id="F0ZDQ2"/>
<keyword evidence="1" id="KW-1133">Transmembrane helix</keyword>
<dbReference type="VEuPathDB" id="AmoebaDB:DICPUDRAFT_149430"/>
<dbReference type="AlphaFoldDB" id="F0ZDQ2"/>
<keyword evidence="1" id="KW-0472">Membrane</keyword>
<dbReference type="Proteomes" id="UP000001064">
    <property type="component" value="Unassembled WGS sequence"/>
</dbReference>
<evidence type="ECO:0000313" key="3">
    <source>
        <dbReference type="Proteomes" id="UP000001064"/>
    </source>
</evidence>
<keyword evidence="1" id="KW-0812">Transmembrane</keyword>